<feature type="compositionally biased region" description="Polar residues" evidence="8">
    <location>
        <begin position="203"/>
        <end position="213"/>
    </location>
</feature>
<comment type="caution">
    <text evidence="10">The sequence shown here is derived from an EMBL/GenBank/DDBJ whole genome shotgun (WGS) entry which is preliminary data.</text>
</comment>
<comment type="subcellular location">
    <subcellularLocation>
        <location evidence="1">Nucleus speckle</location>
    </subcellularLocation>
</comment>
<feature type="region of interest" description="Disordered" evidence="8">
    <location>
        <begin position="808"/>
        <end position="889"/>
    </location>
</feature>
<keyword evidence="3" id="KW-0914">Notch signaling pathway</keyword>
<evidence type="ECO:0000256" key="6">
    <source>
        <dbReference type="ARBA" id="ARBA00023163"/>
    </source>
</evidence>
<evidence type="ECO:0000259" key="9">
    <source>
        <dbReference type="SMART" id="SM01275"/>
    </source>
</evidence>
<evidence type="ECO:0000256" key="3">
    <source>
        <dbReference type="ARBA" id="ARBA00022976"/>
    </source>
</evidence>
<accession>A0ABQ7TJ78</accession>
<feature type="compositionally biased region" description="Low complexity" evidence="8">
    <location>
        <begin position="368"/>
        <end position="382"/>
    </location>
</feature>
<feature type="compositionally biased region" description="Low complexity" evidence="8">
    <location>
        <begin position="85"/>
        <end position="106"/>
    </location>
</feature>
<reference evidence="10 11" key="1">
    <citation type="journal article" date="2022" name="Gigascience">
        <title>A chromosome-level genome assembly and annotation of the desert horned lizard, Phrynosoma platyrhinos, provides insight into chromosomal rearrangements among reptiles.</title>
        <authorList>
            <person name="Koochekian N."/>
            <person name="Ascanio A."/>
            <person name="Farleigh K."/>
            <person name="Card D.C."/>
            <person name="Schield D.R."/>
            <person name="Castoe T.A."/>
            <person name="Jezkova T."/>
        </authorList>
    </citation>
    <scope>NUCLEOTIDE SEQUENCE [LARGE SCALE GENOMIC DNA]</scope>
    <source>
        <strain evidence="10">NK-2021</strain>
    </source>
</reference>
<dbReference type="SMART" id="SM01275">
    <property type="entry name" value="MamL-1"/>
    <property type="match status" value="1"/>
</dbReference>
<feature type="compositionally biased region" description="Polar residues" evidence="8">
    <location>
        <begin position="715"/>
        <end position="734"/>
    </location>
</feature>
<organism evidence="10 11">
    <name type="scientific">Phrynosoma platyrhinos</name>
    <name type="common">Desert horned lizard</name>
    <dbReference type="NCBI Taxonomy" id="52577"/>
    <lineage>
        <taxon>Eukaryota</taxon>
        <taxon>Metazoa</taxon>
        <taxon>Chordata</taxon>
        <taxon>Craniata</taxon>
        <taxon>Vertebrata</taxon>
        <taxon>Euteleostomi</taxon>
        <taxon>Lepidosauria</taxon>
        <taxon>Squamata</taxon>
        <taxon>Bifurcata</taxon>
        <taxon>Unidentata</taxon>
        <taxon>Episquamata</taxon>
        <taxon>Toxicofera</taxon>
        <taxon>Iguania</taxon>
        <taxon>Phrynosomatidae</taxon>
        <taxon>Phrynosomatinae</taxon>
        <taxon>Phrynosoma</taxon>
    </lineage>
</organism>
<feature type="domain" description="Neurogenic mastermind-like N-terminal" evidence="9">
    <location>
        <begin position="14"/>
        <end position="73"/>
    </location>
</feature>
<feature type="region of interest" description="Disordered" evidence="8">
    <location>
        <begin position="692"/>
        <end position="785"/>
    </location>
</feature>
<feature type="compositionally biased region" description="Polar residues" evidence="8">
    <location>
        <begin position="482"/>
        <end position="498"/>
    </location>
</feature>
<evidence type="ECO:0000313" key="11">
    <source>
        <dbReference type="Proteomes" id="UP000826234"/>
    </source>
</evidence>
<dbReference type="InterPro" id="IPR046370">
    <property type="entry name" value="MAML_N_sf"/>
</dbReference>
<dbReference type="Gene3D" id="6.10.250.970">
    <property type="match status" value="1"/>
</dbReference>
<keyword evidence="5" id="KW-0010">Activator</keyword>
<gene>
    <name evidence="10" type="ORF">JD844_012225</name>
</gene>
<evidence type="ECO:0000256" key="8">
    <source>
        <dbReference type="SAM" id="MobiDB-lite"/>
    </source>
</evidence>
<feature type="compositionally biased region" description="Low complexity" evidence="8">
    <location>
        <begin position="449"/>
        <end position="473"/>
    </location>
</feature>
<feature type="compositionally biased region" description="Polar residues" evidence="8">
    <location>
        <begin position="871"/>
        <end position="889"/>
    </location>
</feature>
<dbReference type="PANTHER" id="PTHR15692">
    <property type="entry name" value="MASTERMIND-LIKE"/>
    <property type="match status" value="1"/>
</dbReference>
<feature type="compositionally biased region" description="Polar residues" evidence="8">
    <location>
        <begin position="522"/>
        <end position="536"/>
    </location>
</feature>
<dbReference type="Proteomes" id="UP000826234">
    <property type="component" value="Unassembled WGS sequence"/>
</dbReference>
<feature type="compositionally biased region" description="Polar residues" evidence="8">
    <location>
        <begin position="742"/>
        <end position="785"/>
    </location>
</feature>
<dbReference type="Pfam" id="PF09596">
    <property type="entry name" value="MamL-1"/>
    <property type="match status" value="1"/>
</dbReference>
<keyword evidence="6" id="KW-0804">Transcription</keyword>
<feature type="compositionally biased region" description="Polar residues" evidence="8">
    <location>
        <begin position="808"/>
        <end position="828"/>
    </location>
</feature>
<feature type="compositionally biased region" description="Basic residues" evidence="8">
    <location>
        <begin position="67"/>
        <end position="76"/>
    </location>
</feature>
<dbReference type="PANTHER" id="PTHR15692:SF19">
    <property type="entry name" value="MASTERMIND-LIKE PROTEIN 1"/>
    <property type="match status" value="1"/>
</dbReference>
<evidence type="ECO:0000256" key="7">
    <source>
        <dbReference type="ARBA" id="ARBA00023242"/>
    </source>
</evidence>
<evidence type="ECO:0000256" key="5">
    <source>
        <dbReference type="ARBA" id="ARBA00023159"/>
    </source>
</evidence>
<feature type="region of interest" description="Disordered" evidence="8">
    <location>
        <begin position="368"/>
        <end position="536"/>
    </location>
</feature>
<comment type="similarity">
    <text evidence="2">Belongs to the mastermind family.</text>
</comment>
<feature type="compositionally biased region" description="Polar residues" evidence="8">
    <location>
        <begin position="837"/>
        <end position="861"/>
    </location>
</feature>
<sequence>MVLPPCPMAEFAVPRHSAVMERLRRRIELCRRHHSACESRYQAVSPERLELERQQTFALHQRCLQAKAKRAGKHRQPPPQPPPAQASAAPAAPAAASSSSSSNSSSERPGANGLDADTAGVQKRHNLFPKVKEISCIGSVEQLHETVKRKLDSSVSPQNGDQQNGYGDMFSMPKKLRHDDSLGGLTGSSNGIPPVSPLHQLDSKPSSGDTLQLNGKHPIALDSISKKCLPDSNLQLNGSSDTNDSFALGINKELKQEPPDDLPCMITGPGSSISQSNLMPDLNLNEQEWKELIDELNRSVPDEDMKDLFTEDFEEKKDVDSTNSAAQTPLPQDIIIKTEFSPADFEQEQMGSPQVRSSSVGTTFIGTSSVPVSSASPTVSNSQTMFQPSNQSVTDNSSQSMMQPSNQSQNVQRPLPSSLLSGQNTGGTKEMSSAKQLQQIAAKQKRDQLLQNQQQVHQSNQISSWQQSGSSHSPLAVPYTMENPTSPSVYQQDFSNQKLMMPNIPNKNSPRAGGGYHGGSMLSHQPNNLTQNSVSNQNSVLDYGNTKPLTHYKECGQGVTLPGQNKTSMLAYMQQRQQPTLPHMSEEQNGMFAVKKSGNIAYRTLVPHSQDQNPAAGIPRIPVSVPGPGGNTQPPSVSMAGNHGSPAYLSSQQQAAVLKQHQMLLDQQKQQKHLLLEQQKQFLMGQRQLLAEQEKQRHHQEQQLQRHLTRPPPQYQDQTPNPYQQQAGQFTGSSPAMAGVNNLGQSNSSSPRMFSQPQNMIQIGTGHSSVSSSNNQQDRGVTQYSGLQSIQRGGLYNMTSGMTQMISQHANPSANGQPQMQRQPSLAQGSALPAGYGQSTLGNTSISQQHNKGTLNPTISKPQMARMPTTIGAQNPSWQHQGLSNLNTQAQGNSGLGTFTASSTFHMQQTHIKLTNQQFAQGMPQVSLNTSRPMGSMNSAVSGQMLSSISAQQRTNPPTQQPVPSQQVLPGMSQAVPDLTTFNQSQSQQMPNRANLHCSQGYPVRTASQELPFAYSSPSGGNGLSSLSGDTDLIDTLLKNRTSEEWMNDLDELLGNH</sequence>
<keyword evidence="11" id="KW-1185">Reference proteome</keyword>
<feature type="region of interest" description="Disordered" evidence="8">
    <location>
        <begin position="148"/>
        <end position="215"/>
    </location>
</feature>
<protein>
    <recommendedName>
        <fullName evidence="9">Neurogenic mastermind-like N-terminal domain-containing protein</fullName>
    </recommendedName>
</protein>
<feature type="region of interest" description="Disordered" evidence="8">
    <location>
        <begin position="314"/>
        <end position="334"/>
    </location>
</feature>
<feature type="compositionally biased region" description="Polar residues" evidence="8">
    <location>
        <begin position="383"/>
        <end position="395"/>
    </location>
</feature>
<name>A0ABQ7TJ78_PHRPL</name>
<feature type="compositionally biased region" description="Basic and acidic residues" evidence="8">
    <location>
        <begin position="692"/>
        <end position="701"/>
    </location>
</feature>
<keyword evidence="4" id="KW-0805">Transcription regulation</keyword>
<dbReference type="EMBL" id="JAIPUX010000439">
    <property type="protein sequence ID" value="KAH0629819.1"/>
    <property type="molecule type" value="Genomic_DNA"/>
</dbReference>
<feature type="compositionally biased region" description="Polar residues" evidence="8">
    <location>
        <begin position="153"/>
        <end position="165"/>
    </location>
</feature>
<dbReference type="InterPro" id="IPR048455">
    <property type="entry name" value="MAML1_3_TAD2"/>
</dbReference>
<dbReference type="InterPro" id="IPR019082">
    <property type="entry name" value="Mastermind-like_N"/>
</dbReference>
<feature type="region of interest" description="Disordered" evidence="8">
    <location>
        <begin position="65"/>
        <end position="118"/>
    </location>
</feature>
<proteinExistence type="inferred from homology"/>
<evidence type="ECO:0000256" key="2">
    <source>
        <dbReference type="ARBA" id="ARBA00008081"/>
    </source>
</evidence>
<evidence type="ECO:0000256" key="1">
    <source>
        <dbReference type="ARBA" id="ARBA00004324"/>
    </source>
</evidence>
<dbReference type="Pfam" id="PF20801">
    <property type="entry name" value="MAML1_3_TAD2"/>
    <property type="match status" value="1"/>
</dbReference>
<feature type="compositionally biased region" description="Low complexity" evidence="8">
    <location>
        <begin position="396"/>
        <end position="412"/>
    </location>
</feature>
<keyword evidence="7" id="KW-0539">Nucleus</keyword>
<feature type="compositionally biased region" description="Polar residues" evidence="8">
    <location>
        <begin position="418"/>
        <end position="433"/>
    </location>
</feature>
<feature type="compositionally biased region" description="Polar residues" evidence="8">
    <location>
        <begin position="321"/>
        <end position="330"/>
    </location>
</feature>
<dbReference type="InterPro" id="IPR046369">
    <property type="entry name" value="MAML1-3"/>
</dbReference>
<evidence type="ECO:0000313" key="10">
    <source>
        <dbReference type="EMBL" id="KAH0629819.1"/>
    </source>
</evidence>
<evidence type="ECO:0000256" key="4">
    <source>
        <dbReference type="ARBA" id="ARBA00023015"/>
    </source>
</evidence>